<feature type="signal peptide" evidence="1">
    <location>
        <begin position="1"/>
        <end position="28"/>
    </location>
</feature>
<dbReference type="Proteomes" id="UP000316095">
    <property type="component" value="Unassembled WGS sequence"/>
</dbReference>
<name>A0A5C5XHL1_9PLAN</name>
<accession>A0A5C5XHL1</accession>
<feature type="chain" id="PRO_5022851652" evidence="1">
    <location>
        <begin position="29"/>
        <end position="309"/>
    </location>
</feature>
<keyword evidence="3" id="KW-1185">Reference proteome</keyword>
<dbReference type="AlphaFoldDB" id="A0A5C5XHL1"/>
<gene>
    <name evidence="2" type="ORF">Pan54_32020</name>
</gene>
<evidence type="ECO:0000313" key="3">
    <source>
        <dbReference type="Proteomes" id="UP000316095"/>
    </source>
</evidence>
<comment type="caution">
    <text evidence="2">The sequence shown here is derived from an EMBL/GenBank/DDBJ whole genome shotgun (WGS) entry which is preliminary data.</text>
</comment>
<keyword evidence="1" id="KW-0732">Signal</keyword>
<proteinExistence type="predicted"/>
<sequence length="309" mass="33760" precursor="true">MEWKPARVLQLFGSIIAIACTTCSLAQAQVQLKYRYEPGQTRYYELKQTLGTVSHVSDREIKNHIAQHLQISTTVNEVEKDGSAVLAKSIVRVQMEATQPGVDEPMTYDSASGNEATGPFGMIANTLSSLVKQQILITVSENGEIRKVDIPQELLQQFSGNGPGLTGLNTPEGVEKMLSQGSIVFPDKPLNVGDQWTRNMSTELPFGSMKSTIVFTYAGRTKDGLDRINAATKISLEPKPNSPFQVQMKASEGEGVYLFDTRRGCILASGLMQTMNLELSAIGQKLEQTVTTDISMRLVNPNQTAQGSN</sequence>
<dbReference type="OrthoDB" id="269991at2"/>
<reference evidence="2 3" key="1">
    <citation type="submission" date="2019-02" db="EMBL/GenBank/DDBJ databases">
        <title>Deep-cultivation of Planctomycetes and their phenomic and genomic characterization uncovers novel biology.</title>
        <authorList>
            <person name="Wiegand S."/>
            <person name="Jogler M."/>
            <person name="Boedeker C."/>
            <person name="Pinto D."/>
            <person name="Vollmers J."/>
            <person name="Rivas-Marin E."/>
            <person name="Kohn T."/>
            <person name="Peeters S.H."/>
            <person name="Heuer A."/>
            <person name="Rast P."/>
            <person name="Oberbeckmann S."/>
            <person name="Bunk B."/>
            <person name="Jeske O."/>
            <person name="Meyerdierks A."/>
            <person name="Storesund J.E."/>
            <person name="Kallscheuer N."/>
            <person name="Luecker S."/>
            <person name="Lage O.M."/>
            <person name="Pohl T."/>
            <person name="Merkel B.J."/>
            <person name="Hornburger P."/>
            <person name="Mueller R.-W."/>
            <person name="Bruemmer F."/>
            <person name="Labrenz M."/>
            <person name="Spormann A.M."/>
            <person name="Op Den Camp H."/>
            <person name="Overmann J."/>
            <person name="Amann R."/>
            <person name="Jetten M.S.M."/>
            <person name="Mascher T."/>
            <person name="Medema M.H."/>
            <person name="Devos D.P."/>
            <person name="Kaster A.-K."/>
            <person name="Ovreas L."/>
            <person name="Rohde M."/>
            <person name="Galperin M.Y."/>
            <person name="Jogler C."/>
        </authorList>
    </citation>
    <scope>NUCLEOTIDE SEQUENCE [LARGE SCALE GENOMIC DNA]</scope>
    <source>
        <strain evidence="2 3">Pan54</strain>
    </source>
</reference>
<dbReference type="RefSeq" id="WP_146504312.1">
    <property type="nucleotide sequence ID" value="NZ_SJPG01000001.1"/>
</dbReference>
<evidence type="ECO:0000256" key="1">
    <source>
        <dbReference type="SAM" id="SignalP"/>
    </source>
</evidence>
<organism evidence="2 3">
    <name type="scientific">Rubinisphaera italica</name>
    <dbReference type="NCBI Taxonomy" id="2527969"/>
    <lineage>
        <taxon>Bacteria</taxon>
        <taxon>Pseudomonadati</taxon>
        <taxon>Planctomycetota</taxon>
        <taxon>Planctomycetia</taxon>
        <taxon>Planctomycetales</taxon>
        <taxon>Planctomycetaceae</taxon>
        <taxon>Rubinisphaera</taxon>
    </lineage>
</organism>
<dbReference type="PROSITE" id="PS51257">
    <property type="entry name" value="PROKAR_LIPOPROTEIN"/>
    <property type="match status" value="1"/>
</dbReference>
<evidence type="ECO:0000313" key="2">
    <source>
        <dbReference type="EMBL" id="TWT62460.1"/>
    </source>
</evidence>
<protein>
    <submittedName>
        <fullName evidence="2">Uncharacterized protein</fullName>
    </submittedName>
</protein>
<dbReference type="EMBL" id="SJPG01000001">
    <property type="protein sequence ID" value="TWT62460.1"/>
    <property type="molecule type" value="Genomic_DNA"/>
</dbReference>